<dbReference type="PANTHER" id="PTHR31286">
    <property type="entry name" value="GLYCINE-RICH CELL WALL STRUCTURAL PROTEIN 1.8-LIKE"/>
    <property type="match status" value="1"/>
</dbReference>
<evidence type="ECO:0000256" key="1">
    <source>
        <dbReference type="SAM" id="MobiDB-lite"/>
    </source>
</evidence>
<proteinExistence type="predicted"/>
<organism evidence="2 3">
    <name type="scientific">Prunus armeniaca</name>
    <name type="common">Apricot</name>
    <name type="synonym">Armeniaca vulgaris</name>
    <dbReference type="NCBI Taxonomy" id="36596"/>
    <lineage>
        <taxon>Eukaryota</taxon>
        <taxon>Viridiplantae</taxon>
        <taxon>Streptophyta</taxon>
        <taxon>Embryophyta</taxon>
        <taxon>Tracheophyta</taxon>
        <taxon>Spermatophyta</taxon>
        <taxon>Magnoliopsida</taxon>
        <taxon>eudicotyledons</taxon>
        <taxon>Gunneridae</taxon>
        <taxon>Pentapetalae</taxon>
        <taxon>rosids</taxon>
        <taxon>fabids</taxon>
        <taxon>Rosales</taxon>
        <taxon>Rosaceae</taxon>
        <taxon>Amygdaloideae</taxon>
        <taxon>Amygdaleae</taxon>
        <taxon>Prunus</taxon>
    </lineage>
</organism>
<dbReference type="PANTHER" id="PTHR31286:SF99">
    <property type="entry name" value="DUF4283 DOMAIN-CONTAINING PROTEIN"/>
    <property type="match status" value="1"/>
</dbReference>
<sequence length="229" mass="25046">MTAWVQINGLNVEYFCFDVMEKIGNLIGATVKVDAHTMSQARGKFARVCVELDLAEPLTPFIEVEGLLIGLCHAKNMEVNISDKSGDLSVNNPITKDVEIPAKMHGQWMLIKPRSFNTKKVEDSGKDDMEGFTPVSTRGNVKFATPSGFGSSYKAKSYGKQPSHPYQSSPWGGPNLRKPCRNEVGVKLVNAQGFDTVRLQINGSKVQDDVRGVFSFNVVGSPFNDSSLG</sequence>
<evidence type="ECO:0000313" key="3">
    <source>
        <dbReference type="Proteomes" id="UP000507245"/>
    </source>
</evidence>
<reference evidence="3" key="1">
    <citation type="journal article" date="2020" name="Genome Biol.">
        <title>Gamete binning: chromosome-level and haplotype-resolved genome assembly enabled by high-throughput single-cell sequencing of gamete genomes.</title>
        <authorList>
            <person name="Campoy J.A."/>
            <person name="Sun H."/>
            <person name="Goel M."/>
            <person name="Jiao W.-B."/>
            <person name="Folz-Donahue K."/>
            <person name="Wang N."/>
            <person name="Rubio M."/>
            <person name="Liu C."/>
            <person name="Kukat C."/>
            <person name="Ruiz D."/>
            <person name="Huettel B."/>
            <person name="Schneeberger K."/>
        </authorList>
    </citation>
    <scope>NUCLEOTIDE SEQUENCE [LARGE SCALE GENOMIC DNA]</scope>
    <source>
        <strain evidence="3">cv. Rojo Pasion</strain>
    </source>
</reference>
<dbReference type="EMBL" id="CAEKKB010000007">
    <property type="protein sequence ID" value="CAB4316330.1"/>
    <property type="molecule type" value="Genomic_DNA"/>
</dbReference>
<gene>
    <name evidence="2" type="ORF">ORAREDHAP_LOCUS41458</name>
</gene>
<protein>
    <submittedName>
        <fullName evidence="2">Uncharacterized protein</fullName>
    </submittedName>
</protein>
<dbReference type="Proteomes" id="UP000507245">
    <property type="component" value="Unassembled WGS sequence"/>
</dbReference>
<dbReference type="InterPro" id="IPR040256">
    <property type="entry name" value="At4g02000-like"/>
</dbReference>
<name>A0A6J5XRF7_PRUAR</name>
<accession>A0A6J5XRF7</accession>
<feature type="region of interest" description="Disordered" evidence="1">
    <location>
        <begin position="154"/>
        <end position="177"/>
    </location>
</feature>
<keyword evidence="3" id="KW-1185">Reference proteome</keyword>
<dbReference type="AlphaFoldDB" id="A0A6J5XRF7"/>
<dbReference type="OrthoDB" id="1164717at2759"/>
<evidence type="ECO:0000313" key="2">
    <source>
        <dbReference type="EMBL" id="CAB4316330.1"/>
    </source>
</evidence>